<dbReference type="GO" id="GO:0008933">
    <property type="term" value="F:peptidoglycan lytic transglycosylase activity"/>
    <property type="evidence" value="ECO:0007669"/>
    <property type="project" value="TreeGrafter"/>
</dbReference>
<dbReference type="AlphaFoldDB" id="A0A5J6N5S8"/>
<keyword evidence="4" id="KW-0472">Membrane</keyword>
<evidence type="ECO:0000256" key="1">
    <source>
        <dbReference type="ARBA" id="ARBA00004339"/>
    </source>
</evidence>
<dbReference type="SMART" id="SM00062">
    <property type="entry name" value="PBPb"/>
    <property type="match status" value="1"/>
</dbReference>
<dbReference type="Pfam" id="PF00497">
    <property type="entry name" value="SBP_bac_3"/>
    <property type="match status" value="1"/>
</dbReference>
<dbReference type="Gene3D" id="1.10.530.10">
    <property type="match status" value="1"/>
</dbReference>
<evidence type="ECO:0000313" key="7">
    <source>
        <dbReference type="EMBL" id="QEX24245.1"/>
    </source>
</evidence>
<protein>
    <submittedName>
        <fullName evidence="7">Peptidoglycan lytic exotransglycosylase</fullName>
    </submittedName>
</protein>
<dbReference type="CDD" id="cd01009">
    <property type="entry name" value="PBP2_YfhD_N"/>
    <property type="match status" value="1"/>
</dbReference>
<feature type="domain" description="Solute-binding protein family 3/N-terminal" evidence="6">
    <location>
        <begin position="92"/>
        <end position="334"/>
    </location>
</feature>
<proteinExistence type="inferred from homology"/>
<name>A0A5J6N5S8_9PROT</name>
<keyword evidence="8" id="KW-1185">Reference proteome</keyword>
<dbReference type="SUPFAM" id="SSF53850">
    <property type="entry name" value="Periplasmic binding protein-like II"/>
    <property type="match status" value="1"/>
</dbReference>
<dbReference type="KEGG" id="hadh:FRZ61_41860"/>
<evidence type="ECO:0000256" key="4">
    <source>
        <dbReference type="ARBA" id="ARBA00023237"/>
    </source>
</evidence>
<accession>A0A5J6N5S8</accession>
<feature type="signal peptide" evidence="5">
    <location>
        <begin position="1"/>
        <end position="50"/>
    </location>
</feature>
<dbReference type="GO" id="GO:0009253">
    <property type="term" value="P:peptidoglycan catabolic process"/>
    <property type="evidence" value="ECO:0007669"/>
    <property type="project" value="TreeGrafter"/>
</dbReference>
<keyword evidence="3 5" id="KW-0732">Signal</keyword>
<dbReference type="Proteomes" id="UP000325797">
    <property type="component" value="Chromosome"/>
</dbReference>
<evidence type="ECO:0000259" key="6">
    <source>
        <dbReference type="SMART" id="SM00062"/>
    </source>
</evidence>
<evidence type="ECO:0000256" key="5">
    <source>
        <dbReference type="SAM" id="SignalP"/>
    </source>
</evidence>
<dbReference type="EMBL" id="CP042582">
    <property type="protein sequence ID" value="QEX24245.1"/>
    <property type="molecule type" value="Genomic_DNA"/>
</dbReference>
<evidence type="ECO:0000256" key="2">
    <source>
        <dbReference type="ARBA" id="ARBA00009387"/>
    </source>
</evidence>
<dbReference type="Pfam" id="PF01464">
    <property type="entry name" value="SLT"/>
    <property type="match status" value="1"/>
</dbReference>
<evidence type="ECO:0000313" key="8">
    <source>
        <dbReference type="Proteomes" id="UP000325797"/>
    </source>
</evidence>
<dbReference type="CDD" id="cd13403">
    <property type="entry name" value="MLTF-like"/>
    <property type="match status" value="1"/>
</dbReference>
<dbReference type="PANTHER" id="PTHR35936">
    <property type="entry name" value="MEMBRANE-BOUND LYTIC MUREIN TRANSGLYCOSYLASE F"/>
    <property type="match status" value="1"/>
</dbReference>
<reference evidence="7 8" key="1">
    <citation type="submission" date="2019-08" db="EMBL/GenBank/DDBJ databases">
        <title>Hyperibacter terrae gen. nov., sp. nov. and Hyperibacter viscosus sp. nov., two new members in the family Rhodospirillaceae isolated from the rhizosphere of Hypericum perforatum.</title>
        <authorList>
            <person name="Noviana Z."/>
        </authorList>
    </citation>
    <scope>NUCLEOTIDE SEQUENCE [LARGE SCALE GENOMIC DNA]</scope>
    <source>
        <strain evidence="7 8">R5959</strain>
    </source>
</reference>
<dbReference type="Gene3D" id="3.40.190.10">
    <property type="entry name" value="Periplasmic binding protein-like II"/>
    <property type="match status" value="2"/>
</dbReference>
<dbReference type="PANTHER" id="PTHR35936:SF32">
    <property type="entry name" value="MEMBRANE-BOUND LYTIC MUREIN TRANSGLYCOSYLASE F"/>
    <property type="match status" value="1"/>
</dbReference>
<dbReference type="InterPro" id="IPR008258">
    <property type="entry name" value="Transglycosylase_SLT_dom_1"/>
</dbReference>
<evidence type="ECO:0000256" key="3">
    <source>
        <dbReference type="ARBA" id="ARBA00022729"/>
    </source>
</evidence>
<dbReference type="SUPFAM" id="SSF53955">
    <property type="entry name" value="Lysozyme-like"/>
    <property type="match status" value="1"/>
</dbReference>
<dbReference type="GO" id="GO:0009279">
    <property type="term" value="C:cell outer membrane"/>
    <property type="evidence" value="ECO:0007669"/>
    <property type="project" value="UniProtKB-SubCell"/>
</dbReference>
<organism evidence="7 8">
    <name type="scientific">Hypericibacter adhaerens</name>
    <dbReference type="NCBI Taxonomy" id="2602016"/>
    <lineage>
        <taxon>Bacteria</taxon>
        <taxon>Pseudomonadati</taxon>
        <taxon>Pseudomonadota</taxon>
        <taxon>Alphaproteobacteria</taxon>
        <taxon>Rhodospirillales</taxon>
        <taxon>Dongiaceae</taxon>
        <taxon>Hypericibacter</taxon>
    </lineage>
</organism>
<sequence>MFAFALASSERCLATLAPLLSRRCRLALPKSLLAAALVALAMTLAPAARAAMGTDETAAPPESAEEKAVDALVQAALKPWKGDFDEMVKRRFIRVLTTYNRINYFTDKYRERGVTYDTMKIFEDELNKKLGLKLLDRVHVIFLPVSRDRLISGLEEGIGDIAAANLTITDDRLKHVDFSTPFADTVKEVLITGPGSPPIATIDDLSGKEVVVRQSSSYYESLLALNEKFKAAGKPEVTITLADEDLEDDAIAEMVNADLYPAMVMDEHKAKLWSKVFTNIKVHPDITLREGGQIAWAIRKDSPKLMAVVDDFVSRHKVGTSMTNQILKRYLVSTQFVKNANADAERKKFNEMVGFFRKYSDQYHFDWLMMIAQGYQESRLDQSAKNPSGALGIMQVLPTTAAGNPINIPNITVADRNIEAGIKYMRFMVDEYFNDPAINEVNRHLFAFAGYNCGPNRLDRLRKKAAEQGLDPNKWFNNVEVMVARSVGQETVNYVSNIFKYFVAYKRIEDQRLAIEAAKQQATEQGTQP</sequence>
<gene>
    <name evidence="7" type="ORF">FRZ61_41860</name>
</gene>
<comment type="similarity">
    <text evidence="2">Belongs to the virb1 family.</text>
</comment>
<feature type="chain" id="PRO_5023848623" evidence="5">
    <location>
        <begin position="51"/>
        <end position="529"/>
    </location>
</feature>
<comment type="subcellular location">
    <subcellularLocation>
        <location evidence="1">Cell outer membrane</location>
        <topology evidence="1">Peripheral membrane protein</topology>
    </subcellularLocation>
</comment>
<keyword evidence="4" id="KW-0998">Cell outer membrane</keyword>
<dbReference type="InterPro" id="IPR001638">
    <property type="entry name" value="Solute-binding_3/MltF_N"/>
</dbReference>
<dbReference type="InterPro" id="IPR023346">
    <property type="entry name" value="Lysozyme-like_dom_sf"/>
</dbReference>